<name>A0A4Y2CE99_ARAVE</name>
<protein>
    <submittedName>
        <fullName evidence="1">Uncharacterized protein</fullName>
    </submittedName>
</protein>
<dbReference type="AlphaFoldDB" id="A0A4Y2CE99"/>
<organism evidence="1 2">
    <name type="scientific">Araneus ventricosus</name>
    <name type="common">Orbweaver spider</name>
    <name type="synonym">Epeira ventricosa</name>
    <dbReference type="NCBI Taxonomy" id="182803"/>
    <lineage>
        <taxon>Eukaryota</taxon>
        <taxon>Metazoa</taxon>
        <taxon>Ecdysozoa</taxon>
        <taxon>Arthropoda</taxon>
        <taxon>Chelicerata</taxon>
        <taxon>Arachnida</taxon>
        <taxon>Araneae</taxon>
        <taxon>Araneomorphae</taxon>
        <taxon>Entelegynae</taxon>
        <taxon>Araneoidea</taxon>
        <taxon>Araneidae</taxon>
        <taxon>Araneus</taxon>
    </lineage>
</organism>
<accession>A0A4Y2CE99</accession>
<reference evidence="1 2" key="1">
    <citation type="journal article" date="2019" name="Sci. Rep.">
        <title>Orb-weaving spider Araneus ventricosus genome elucidates the spidroin gene catalogue.</title>
        <authorList>
            <person name="Kono N."/>
            <person name="Nakamura H."/>
            <person name="Ohtoshi R."/>
            <person name="Moran D.A.P."/>
            <person name="Shinohara A."/>
            <person name="Yoshida Y."/>
            <person name="Fujiwara M."/>
            <person name="Mori M."/>
            <person name="Tomita M."/>
            <person name="Arakawa K."/>
        </authorList>
    </citation>
    <scope>NUCLEOTIDE SEQUENCE [LARGE SCALE GENOMIC DNA]</scope>
</reference>
<dbReference type="Proteomes" id="UP000499080">
    <property type="component" value="Unassembled WGS sequence"/>
</dbReference>
<comment type="caution">
    <text evidence="1">The sequence shown here is derived from an EMBL/GenBank/DDBJ whole genome shotgun (WGS) entry which is preliminary data.</text>
</comment>
<evidence type="ECO:0000313" key="2">
    <source>
        <dbReference type="Proteomes" id="UP000499080"/>
    </source>
</evidence>
<keyword evidence="2" id="KW-1185">Reference proteome</keyword>
<proteinExistence type="predicted"/>
<evidence type="ECO:0000313" key="1">
    <source>
        <dbReference type="EMBL" id="GBM02196.1"/>
    </source>
</evidence>
<dbReference type="EMBL" id="BGPR01000177">
    <property type="protein sequence ID" value="GBM02196.1"/>
    <property type="molecule type" value="Genomic_DNA"/>
</dbReference>
<gene>
    <name evidence="1" type="ORF">AVEN_190612_1</name>
</gene>
<sequence>MERCIIEIYLLLSEFNWPSGYRVSFRTGRYPGLCSYSVSAIVCNARFLEVRPMVTSGLALTCRKLASHLHTCRDKFAESLQICSASLLQTKIAIWAVYTGFVRANSIHGQMSFRCCGLEVWRGDAVSGSILICHNSMHELGQSC</sequence>